<dbReference type="EMBL" id="LAVV01005517">
    <property type="protein sequence ID" value="KNZ60821.1"/>
    <property type="molecule type" value="Genomic_DNA"/>
</dbReference>
<dbReference type="AlphaFoldDB" id="A0A0L6VJ70"/>
<accession>A0A0L6VJ70</accession>
<comment type="caution">
    <text evidence="2">The sequence shown here is derived from an EMBL/GenBank/DDBJ whole genome shotgun (WGS) entry which is preliminary data.</text>
</comment>
<reference evidence="2 3" key="1">
    <citation type="submission" date="2015-08" db="EMBL/GenBank/DDBJ databases">
        <title>Next Generation Sequencing and Analysis of the Genome of Puccinia sorghi L Schw, the Causal Agent of Maize Common Rust.</title>
        <authorList>
            <person name="Rochi L."/>
            <person name="Burguener G."/>
            <person name="Darino M."/>
            <person name="Turjanski A."/>
            <person name="Kreff E."/>
            <person name="Dieguez M.J."/>
            <person name="Sacco F."/>
        </authorList>
    </citation>
    <scope>NUCLEOTIDE SEQUENCE [LARGE SCALE GENOMIC DNA]</scope>
    <source>
        <strain evidence="2 3">RO10H11247</strain>
    </source>
</reference>
<evidence type="ECO:0000313" key="2">
    <source>
        <dbReference type="EMBL" id="KNZ60821.1"/>
    </source>
</evidence>
<feature type="region of interest" description="Disordered" evidence="1">
    <location>
        <begin position="50"/>
        <end position="87"/>
    </location>
</feature>
<feature type="non-terminal residue" evidence="2">
    <location>
        <position position="1"/>
    </location>
</feature>
<name>A0A0L6VJ70_9BASI</name>
<organism evidence="2 3">
    <name type="scientific">Puccinia sorghi</name>
    <dbReference type="NCBI Taxonomy" id="27349"/>
    <lineage>
        <taxon>Eukaryota</taxon>
        <taxon>Fungi</taxon>
        <taxon>Dikarya</taxon>
        <taxon>Basidiomycota</taxon>
        <taxon>Pucciniomycotina</taxon>
        <taxon>Pucciniomycetes</taxon>
        <taxon>Pucciniales</taxon>
        <taxon>Pucciniaceae</taxon>
        <taxon>Puccinia</taxon>
    </lineage>
</organism>
<protein>
    <submittedName>
        <fullName evidence="2">Uncharacterized protein</fullName>
    </submittedName>
</protein>
<dbReference type="OrthoDB" id="10502596at2759"/>
<proteinExistence type="predicted"/>
<feature type="compositionally biased region" description="Polar residues" evidence="1">
    <location>
        <begin position="78"/>
        <end position="87"/>
    </location>
</feature>
<keyword evidence="3" id="KW-1185">Reference proteome</keyword>
<gene>
    <name evidence="2" type="ORF">VP01_14968g1</name>
</gene>
<dbReference type="STRING" id="27349.A0A0L6VJ70"/>
<sequence>SIHSLLTQPALVTLAQLVPAKLLSGVHSSCFGSSDAFGIFDAYELSQKTNQLEGDHKDDTNNNANNTNNHSWNLEAIHQSNPPQASH</sequence>
<dbReference type="VEuPathDB" id="FungiDB:VP01_14968g1"/>
<evidence type="ECO:0000313" key="3">
    <source>
        <dbReference type="Proteomes" id="UP000037035"/>
    </source>
</evidence>
<dbReference type="Proteomes" id="UP000037035">
    <property type="component" value="Unassembled WGS sequence"/>
</dbReference>
<evidence type="ECO:0000256" key="1">
    <source>
        <dbReference type="SAM" id="MobiDB-lite"/>
    </source>
</evidence>